<reference evidence="1" key="1">
    <citation type="journal article" date="2015" name="Nature">
        <title>Complex archaea that bridge the gap between prokaryotes and eukaryotes.</title>
        <authorList>
            <person name="Spang A."/>
            <person name="Saw J.H."/>
            <person name="Jorgensen S.L."/>
            <person name="Zaremba-Niedzwiedzka K."/>
            <person name="Martijn J."/>
            <person name="Lind A.E."/>
            <person name="van Eijk R."/>
            <person name="Schleper C."/>
            <person name="Guy L."/>
            <person name="Ettema T.J."/>
        </authorList>
    </citation>
    <scope>NUCLEOTIDE SEQUENCE</scope>
</reference>
<accession>A0A0F9P959</accession>
<gene>
    <name evidence="1" type="ORF">LCGC14_0854910</name>
</gene>
<sequence length="72" mass="8874">MIIMKILTKIIWRFRLRNKKPDFIGHKCPQCRNETYSIRDNLFIHLIKNYCFNLRCSFVTIQTLHENDFRNL</sequence>
<dbReference type="AlphaFoldDB" id="A0A0F9P959"/>
<evidence type="ECO:0000313" key="1">
    <source>
        <dbReference type="EMBL" id="KKN28365.1"/>
    </source>
</evidence>
<dbReference type="EMBL" id="LAZR01002570">
    <property type="protein sequence ID" value="KKN28365.1"/>
    <property type="molecule type" value="Genomic_DNA"/>
</dbReference>
<organism evidence="1">
    <name type="scientific">marine sediment metagenome</name>
    <dbReference type="NCBI Taxonomy" id="412755"/>
    <lineage>
        <taxon>unclassified sequences</taxon>
        <taxon>metagenomes</taxon>
        <taxon>ecological metagenomes</taxon>
    </lineage>
</organism>
<name>A0A0F9P959_9ZZZZ</name>
<proteinExistence type="predicted"/>
<protein>
    <submittedName>
        <fullName evidence="1">Uncharacterized protein</fullName>
    </submittedName>
</protein>
<comment type="caution">
    <text evidence="1">The sequence shown here is derived from an EMBL/GenBank/DDBJ whole genome shotgun (WGS) entry which is preliminary data.</text>
</comment>